<feature type="domain" description="4Fe-4S ferredoxin-type" evidence="5">
    <location>
        <begin position="42"/>
        <end position="73"/>
    </location>
</feature>
<dbReference type="PANTHER" id="PTHR43687:SF1">
    <property type="entry name" value="FERREDOXIN III"/>
    <property type="match status" value="1"/>
</dbReference>
<proteinExistence type="predicted"/>
<evidence type="ECO:0000256" key="3">
    <source>
        <dbReference type="ARBA" id="ARBA00023004"/>
    </source>
</evidence>
<feature type="domain" description="4Fe-4S ferredoxin-type" evidence="5">
    <location>
        <begin position="2"/>
        <end position="31"/>
    </location>
</feature>
<accession>A0A162N3T8</accession>
<protein>
    <submittedName>
        <fullName evidence="6">Putative ferredoxin-like protein YdhY</fullName>
    </submittedName>
</protein>
<name>A0A162N3T8_9FIRM</name>
<evidence type="ECO:0000313" key="6">
    <source>
        <dbReference type="EMBL" id="KYO69172.1"/>
    </source>
</evidence>
<dbReference type="AlphaFoldDB" id="A0A162N3T8"/>
<dbReference type="Proteomes" id="UP000075737">
    <property type="component" value="Unassembled WGS sequence"/>
</dbReference>
<evidence type="ECO:0000256" key="4">
    <source>
        <dbReference type="ARBA" id="ARBA00023014"/>
    </source>
</evidence>
<dbReference type="PANTHER" id="PTHR43687">
    <property type="entry name" value="ADENYLYLSULFATE REDUCTASE, BETA SUBUNIT"/>
    <property type="match status" value="1"/>
</dbReference>
<dbReference type="Gene3D" id="3.30.70.20">
    <property type="match status" value="2"/>
</dbReference>
<evidence type="ECO:0000256" key="2">
    <source>
        <dbReference type="ARBA" id="ARBA00022723"/>
    </source>
</evidence>
<dbReference type="SUPFAM" id="SSF54862">
    <property type="entry name" value="4Fe-4S ferredoxins"/>
    <property type="match status" value="1"/>
</dbReference>
<keyword evidence="4" id="KW-0411">Iron-sulfur</keyword>
<evidence type="ECO:0000256" key="1">
    <source>
        <dbReference type="ARBA" id="ARBA00022485"/>
    </source>
</evidence>
<dbReference type="RefSeq" id="WP_068747247.1">
    <property type="nucleotide sequence ID" value="NZ_LOHZ01000014.1"/>
</dbReference>
<feature type="domain" description="4Fe-4S ferredoxin-type" evidence="5">
    <location>
        <begin position="74"/>
        <end position="99"/>
    </location>
</feature>
<dbReference type="STRING" id="520767.ATZ99_00440"/>
<comment type="caution">
    <text evidence="6">The sequence shown here is derived from an EMBL/GenBank/DDBJ whole genome shotgun (WGS) entry which is preliminary data.</text>
</comment>
<dbReference type="InterPro" id="IPR017900">
    <property type="entry name" value="4Fe4S_Fe_S_CS"/>
</dbReference>
<gene>
    <name evidence="6" type="primary">ydhY</name>
    <name evidence="6" type="ORF">ATZ99_00440</name>
</gene>
<reference evidence="6 7" key="1">
    <citation type="submission" date="2015-12" db="EMBL/GenBank/DDBJ databases">
        <title>Draft genome of Thermovenabulum gondwanense isolated from a red thermophilic microbial mat colonisisng an outflow channel of a bore well.</title>
        <authorList>
            <person name="Patel B.K."/>
        </authorList>
    </citation>
    <scope>NUCLEOTIDE SEQUENCE [LARGE SCALE GENOMIC DNA]</scope>
    <source>
        <strain evidence="6 7">R270</strain>
    </source>
</reference>
<dbReference type="OrthoDB" id="9810688at2"/>
<sequence length="130" mass="13986">MKIVKTKPELCTGCGACMLACSKTLHKVEDVKKSAIRVVEKKDAEGNYDIVVCNHCGECVPVCNTEALYFAPNGAVRIDPKKCAGCYMCVGFCPTMAMTVHPEINEPIKCIACGACVKACPTGAIYMEEK</sequence>
<organism evidence="6 7">
    <name type="scientific">Thermovenabulum gondwanense</name>
    <dbReference type="NCBI Taxonomy" id="520767"/>
    <lineage>
        <taxon>Bacteria</taxon>
        <taxon>Bacillati</taxon>
        <taxon>Bacillota</taxon>
        <taxon>Clostridia</taxon>
        <taxon>Thermosediminibacterales</taxon>
        <taxon>Thermosediminibacteraceae</taxon>
        <taxon>Thermovenabulum</taxon>
    </lineage>
</organism>
<keyword evidence="7" id="KW-1185">Reference proteome</keyword>
<dbReference type="PROSITE" id="PS51379">
    <property type="entry name" value="4FE4S_FER_2"/>
    <property type="match status" value="4"/>
</dbReference>
<feature type="domain" description="4Fe-4S ferredoxin-type" evidence="5">
    <location>
        <begin position="100"/>
        <end position="130"/>
    </location>
</feature>
<dbReference type="PROSITE" id="PS00198">
    <property type="entry name" value="4FE4S_FER_1"/>
    <property type="match status" value="1"/>
</dbReference>
<dbReference type="InterPro" id="IPR050572">
    <property type="entry name" value="Fe-S_Ferredoxin"/>
</dbReference>
<dbReference type="GO" id="GO:0046872">
    <property type="term" value="F:metal ion binding"/>
    <property type="evidence" value="ECO:0007669"/>
    <property type="project" value="UniProtKB-KW"/>
</dbReference>
<keyword evidence="2" id="KW-0479">Metal-binding</keyword>
<evidence type="ECO:0000259" key="5">
    <source>
        <dbReference type="PROSITE" id="PS51379"/>
    </source>
</evidence>
<dbReference type="Pfam" id="PF12838">
    <property type="entry name" value="Fer4_7"/>
    <property type="match status" value="1"/>
</dbReference>
<keyword evidence="1" id="KW-0004">4Fe-4S</keyword>
<evidence type="ECO:0000313" key="7">
    <source>
        <dbReference type="Proteomes" id="UP000075737"/>
    </source>
</evidence>
<dbReference type="GO" id="GO:0051539">
    <property type="term" value="F:4 iron, 4 sulfur cluster binding"/>
    <property type="evidence" value="ECO:0007669"/>
    <property type="project" value="UniProtKB-KW"/>
</dbReference>
<dbReference type="EMBL" id="LOHZ01000014">
    <property type="protein sequence ID" value="KYO69172.1"/>
    <property type="molecule type" value="Genomic_DNA"/>
</dbReference>
<keyword evidence="3" id="KW-0408">Iron</keyword>
<dbReference type="InterPro" id="IPR017896">
    <property type="entry name" value="4Fe4S_Fe-S-bd"/>
</dbReference>
<dbReference type="Pfam" id="PF00037">
    <property type="entry name" value="Fer4"/>
    <property type="match status" value="2"/>
</dbReference>